<dbReference type="Gene3D" id="1.10.340.70">
    <property type="match status" value="1"/>
</dbReference>
<keyword evidence="6" id="KW-1185">Reference proteome</keyword>
<dbReference type="Proteomes" id="UP000030758">
    <property type="component" value="Unassembled WGS sequence"/>
</dbReference>
<dbReference type="PANTHER" id="PTHR37984:SF5">
    <property type="entry name" value="PROTEIN NYNRIN-LIKE"/>
    <property type="match status" value="1"/>
</dbReference>
<dbReference type="AlphaFoldDB" id="A0A085LS63"/>
<dbReference type="Pfam" id="PF17921">
    <property type="entry name" value="Integrase_H2C2"/>
    <property type="match status" value="1"/>
</dbReference>
<evidence type="ECO:0000313" key="3">
    <source>
        <dbReference type="EMBL" id="KFD47809.1"/>
    </source>
</evidence>
<dbReference type="EMBL" id="KL368149">
    <property type="protein sequence ID" value="KFD59325.1"/>
    <property type="molecule type" value="Genomic_DNA"/>
</dbReference>
<organism evidence="3 6">
    <name type="scientific">Trichuris suis</name>
    <name type="common">pig whipworm</name>
    <dbReference type="NCBI Taxonomy" id="68888"/>
    <lineage>
        <taxon>Eukaryota</taxon>
        <taxon>Metazoa</taxon>
        <taxon>Ecdysozoa</taxon>
        <taxon>Nematoda</taxon>
        <taxon>Enoplea</taxon>
        <taxon>Dorylaimia</taxon>
        <taxon>Trichinellida</taxon>
        <taxon>Trichuridae</taxon>
        <taxon>Trichuris</taxon>
    </lineage>
</organism>
<sequence>MMSFMQRGWPQEKTGQIPQFFNRRDSLSAFGGCLLSGERVVIPASLHRLVLCQLHRGHPGIVRMKALARSHVYWPGLDNQIEELVKRCNRCAFVAKLPLKTKLAPWPVPAKHGRDSTSTMQVRLRDIISSL</sequence>
<dbReference type="EMBL" id="KL363313">
    <property type="protein sequence ID" value="KFD47809.1"/>
    <property type="molecule type" value="Genomic_DNA"/>
</dbReference>
<dbReference type="FunFam" id="1.10.340.70:FF:000003">
    <property type="entry name" value="Protein CBG25708"/>
    <property type="match status" value="1"/>
</dbReference>
<feature type="domain" description="Integrase zinc-binding" evidence="2">
    <location>
        <begin position="42"/>
        <end position="92"/>
    </location>
</feature>
<dbReference type="GO" id="GO:0003964">
    <property type="term" value="F:RNA-directed DNA polymerase activity"/>
    <property type="evidence" value="ECO:0007669"/>
    <property type="project" value="UniProtKB-EC"/>
</dbReference>
<evidence type="ECO:0000313" key="5">
    <source>
        <dbReference type="EMBL" id="KFD62020.1"/>
    </source>
</evidence>
<protein>
    <recommendedName>
        <fullName evidence="1">RNA-directed DNA polymerase</fullName>
        <ecNumber evidence="1">2.7.7.49</ecNumber>
    </recommendedName>
</protein>
<dbReference type="PANTHER" id="PTHR37984">
    <property type="entry name" value="PROTEIN CBG26694"/>
    <property type="match status" value="1"/>
</dbReference>
<evidence type="ECO:0000256" key="1">
    <source>
        <dbReference type="ARBA" id="ARBA00012493"/>
    </source>
</evidence>
<dbReference type="EC" id="2.7.7.49" evidence="1"/>
<dbReference type="Proteomes" id="UP000030764">
    <property type="component" value="Unassembled WGS sequence"/>
</dbReference>
<proteinExistence type="predicted"/>
<dbReference type="InterPro" id="IPR050951">
    <property type="entry name" value="Retrovirus_Pol_polyprotein"/>
</dbReference>
<reference evidence="3 6" key="1">
    <citation type="journal article" date="2014" name="Nat. Genet.">
        <title>Genome and transcriptome of the porcine whipworm Trichuris suis.</title>
        <authorList>
            <person name="Jex A.R."/>
            <person name="Nejsum P."/>
            <person name="Schwarz E.M."/>
            <person name="Hu L."/>
            <person name="Young N.D."/>
            <person name="Hall R.S."/>
            <person name="Korhonen P.K."/>
            <person name="Liao S."/>
            <person name="Thamsborg S."/>
            <person name="Xia J."/>
            <person name="Xu P."/>
            <person name="Wang S."/>
            <person name="Scheerlinck J.P."/>
            <person name="Hofmann A."/>
            <person name="Sternberg P.W."/>
            <person name="Wang J."/>
            <person name="Gasser R.B."/>
        </authorList>
    </citation>
    <scope>NUCLEOTIDE SEQUENCE [LARGE SCALE GENOMIC DNA]</scope>
    <source>
        <strain evidence="4">DCEP-RM93F</strain>
        <strain evidence="3">DCEP-RM93M</strain>
    </source>
</reference>
<dbReference type="InterPro" id="IPR041588">
    <property type="entry name" value="Integrase_H2C2"/>
</dbReference>
<gene>
    <name evidence="3" type="ORF">M513_11289</name>
    <name evidence="5" type="ORF">M514_11289</name>
    <name evidence="4" type="ORF">M514_28495</name>
</gene>
<accession>A0A085LS63</accession>
<dbReference type="EMBL" id="KL367604">
    <property type="protein sequence ID" value="KFD62020.1"/>
    <property type="molecule type" value="Genomic_DNA"/>
</dbReference>
<evidence type="ECO:0000313" key="4">
    <source>
        <dbReference type="EMBL" id="KFD59325.1"/>
    </source>
</evidence>
<evidence type="ECO:0000313" key="6">
    <source>
        <dbReference type="Proteomes" id="UP000030764"/>
    </source>
</evidence>
<evidence type="ECO:0000259" key="2">
    <source>
        <dbReference type="Pfam" id="PF17921"/>
    </source>
</evidence>
<name>A0A085LS63_9BILA</name>